<gene>
    <name evidence="1" type="ORF">LARV_01305</name>
</gene>
<accession>A0A0S7B8I7</accession>
<dbReference type="AlphaFoldDB" id="A0A0S7B8I7"/>
<dbReference type="STRING" id="360412.LARV_01305"/>
<proteinExistence type="predicted"/>
<name>A0A0S7B8I7_9CHLR</name>
<dbReference type="RefSeq" id="WP_075072881.1">
    <property type="nucleotide sequence ID" value="NZ_DF967972.1"/>
</dbReference>
<sequence length="96" mass="10884">MITLNWEEIKNLADRKTTLLTKTRVPFQVVAASEETITVRVRSGEEHTISRVNLEKAVHILQAGVAINGPKDYRDQVADDRPAYAWAILHELGYLK</sequence>
<dbReference type="Proteomes" id="UP000055060">
    <property type="component" value="Unassembled WGS sequence"/>
</dbReference>
<protein>
    <submittedName>
        <fullName evidence="1">Uncharacterized protein</fullName>
    </submittedName>
</protein>
<keyword evidence="2" id="KW-1185">Reference proteome</keyword>
<evidence type="ECO:0000313" key="2">
    <source>
        <dbReference type="Proteomes" id="UP000055060"/>
    </source>
</evidence>
<evidence type="ECO:0000313" key="1">
    <source>
        <dbReference type="EMBL" id="GAP13550.1"/>
    </source>
</evidence>
<dbReference type="EMBL" id="DF967972">
    <property type="protein sequence ID" value="GAP13550.1"/>
    <property type="molecule type" value="Genomic_DNA"/>
</dbReference>
<reference evidence="1" key="1">
    <citation type="submission" date="2015-07" db="EMBL/GenBank/DDBJ databases">
        <title>Draft Genome Sequences of Anaerolinea thermolimosa IMO-1, Bellilinea caldifistulae GOMI-1, Leptolinea tardivitalis YMTK-2, Levilinea saccharolytica KIBI-1,Longilinea arvoryzae KOME-1, Previously Described as Members of the Anaerolineaceae (Chloroflexi).</title>
        <authorList>
            <person name="Sekiguchi Y."/>
            <person name="Ohashi A."/>
            <person name="Matsuura N."/>
            <person name="Tourlousse M.D."/>
        </authorList>
    </citation>
    <scope>NUCLEOTIDE SEQUENCE [LARGE SCALE GENOMIC DNA]</scope>
    <source>
        <strain evidence="1">KOME-1</strain>
    </source>
</reference>
<organism evidence="1">
    <name type="scientific">Longilinea arvoryzae</name>
    <dbReference type="NCBI Taxonomy" id="360412"/>
    <lineage>
        <taxon>Bacteria</taxon>
        <taxon>Bacillati</taxon>
        <taxon>Chloroflexota</taxon>
        <taxon>Anaerolineae</taxon>
        <taxon>Anaerolineales</taxon>
        <taxon>Anaerolineaceae</taxon>
        <taxon>Longilinea</taxon>
    </lineage>
</organism>